<organism evidence="3 4">
    <name type="scientific">Acanthopleuribacter pedis</name>
    <dbReference type="NCBI Taxonomy" id="442870"/>
    <lineage>
        <taxon>Bacteria</taxon>
        <taxon>Pseudomonadati</taxon>
        <taxon>Acidobacteriota</taxon>
        <taxon>Holophagae</taxon>
        <taxon>Acanthopleuribacterales</taxon>
        <taxon>Acanthopleuribacteraceae</taxon>
        <taxon>Acanthopleuribacter</taxon>
    </lineage>
</organism>
<dbReference type="RefSeq" id="WP_207856994.1">
    <property type="nucleotide sequence ID" value="NZ_JAFREP010000003.1"/>
</dbReference>
<keyword evidence="2" id="KW-1133">Transmembrane helix</keyword>
<dbReference type="Proteomes" id="UP000664417">
    <property type="component" value="Unassembled WGS sequence"/>
</dbReference>
<evidence type="ECO:0000313" key="3">
    <source>
        <dbReference type="EMBL" id="MBO1317636.1"/>
    </source>
</evidence>
<keyword evidence="2" id="KW-0472">Membrane</keyword>
<keyword evidence="4" id="KW-1185">Reference proteome</keyword>
<feature type="transmembrane region" description="Helical" evidence="2">
    <location>
        <begin position="110"/>
        <end position="130"/>
    </location>
</feature>
<keyword evidence="2" id="KW-0812">Transmembrane</keyword>
<evidence type="ECO:0000256" key="2">
    <source>
        <dbReference type="SAM" id="Phobius"/>
    </source>
</evidence>
<dbReference type="EMBL" id="JAFREP010000003">
    <property type="protein sequence ID" value="MBO1317636.1"/>
    <property type="molecule type" value="Genomic_DNA"/>
</dbReference>
<proteinExistence type="predicted"/>
<reference evidence="3" key="1">
    <citation type="submission" date="2021-03" db="EMBL/GenBank/DDBJ databases">
        <authorList>
            <person name="Wang G."/>
        </authorList>
    </citation>
    <scope>NUCLEOTIDE SEQUENCE</scope>
    <source>
        <strain evidence="3">KCTC 12899</strain>
    </source>
</reference>
<feature type="compositionally biased region" description="Polar residues" evidence="1">
    <location>
        <begin position="1"/>
        <end position="17"/>
    </location>
</feature>
<feature type="transmembrane region" description="Helical" evidence="2">
    <location>
        <begin position="85"/>
        <end position="104"/>
    </location>
</feature>
<protein>
    <submittedName>
        <fullName evidence="3">Uncharacterized protein</fullName>
    </submittedName>
</protein>
<sequence length="206" mass="22768">MNINSYHASTTQHQTMGSLETSTSTEATLRLEQLQDVRNYQAPTVQHPTKETQEKSDLTQESRGLTDMSLDELKKFKFRTGLVTLSERLTVTASVVTVLLTAIMAFEGGIMWALLLAALSTWWGVVAFLSMKRRPLGRTIAIVHYAAIALAALGSILFANGFTLMMMMPLLFLGVHIEAKKVFQPNAPSKAALAAEIKKRQKSLQQ</sequence>
<dbReference type="AlphaFoldDB" id="A0A8J7QB54"/>
<feature type="region of interest" description="Disordered" evidence="1">
    <location>
        <begin position="43"/>
        <end position="62"/>
    </location>
</feature>
<gene>
    <name evidence="3" type="ORF">J3U88_04120</name>
</gene>
<evidence type="ECO:0000256" key="1">
    <source>
        <dbReference type="SAM" id="MobiDB-lite"/>
    </source>
</evidence>
<name>A0A8J7QB54_9BACT</name>
<comment type="caution">
    <text evidence="3">The sequence shown here is derived from an EMBL/GenBank/DDBJ whole genome shotgun (WGS) entry which is preliminary data.</text>
</comment>
<feature type="compositionally biased region" description="Basic and acidic residues" evidence="1">
    <location>
        <begin position="48"/>
        <end position="60"/>
    </location>
</feature>
<accession>A0A8J7QB54</accession>
<evidence type="ECO:0000313" key="4">
    <source>
        <dbReference type="Proteomes" id="UP000664417"/>
    </source>
</evidence>
<feature type="transmembrane region" description="Helical" evidence="2">
    <location>
        <begin position="142"/>
        <end position="162"/>
    </location>
</feature>
<feature type="region of interest" description="Disordered" evidence="1">
    <location>
        <begin position="1"/>
        <end position="22"/>
    </location>
</feature>